<evidence type="ECO:0000313" key="3">
    <source>
        <dbReference type="Proteomes" id="UP001138621"/>
    </source>
</evidence>
<sequence>MSGVTTMPAASTNPWSESVQSPKLGSSKISTPIVALWMFTKQAGMQRSHLGDVASQFGQQIAPDLPGTDRYPDTCRQSENAPHQ</sequence>
<feature type="region of interest" description="Disordered" evidence="1">
    <location>
        <begin position="1"/>
        <end position="26"/>
    </location>
</feature>
<comment type="caution">
    <text evidence="2">The sequence shown here is derived from an EMBL/GenBank/DDBJ whole genome shotgun (WGS) entry which is preliminary data.</text>
</comment>
<feature type="region of interest" description="Disordered" evidence="1">
    <location>
        <begin position="61"/>
        <end position="84"/>
    </location>
</feature>
<accession>A0AA40RUP4</accession>
<dbReference type="Proteomes" id="UP001138621">
    <property type="component" value="Unassembled WGS sequence"/>
</dbReference>
<dbReference type="AlphaFoldDB" id="A0AA40RUP4"/>
<protein>
    <submittedName>
        <fullName evidence="2">Uncharacterized protein</fullName>
    </submittedName>
</protein>
<organism evidence="2 3">
    <name type="scientific">Stutzerimonas stutzeri</name>
    <name type="common">Pseudomonas stutzeri</name>
    <dbReference type="NCBI Taxonomy" id="316"/>
    <lineage>
        <taxon>Bacteria</taxon>
        <taxon>Pseudomonadati</taxon>
        <taxon>Pseudomonadota</taxon>
        <taxon>Gammaproteobacteria</taxon>
        <taxon>Pseudomonadales</taxon>
        <taxon>Pseudomonadaceae</taxon>
        <taxon>Stutzerimonas</taxon>
    </lineage>
</organism>
<name>A0AA40RUP4_STUST</name>
<reference evidence="2" key="1">
    <citation type="submission" date="2020-02" db="EMBL/GenBank/DDBJ databases">
        <title>Synteny-based analysis reveals conserved mechanism for high triclosan tolerance in Pseudomonas, as well as instances of horizontal transfer.</title>
        <authorList>
            <person name="Mcfarland A.G."/>
            <person name="Bertucci H.K."/>
            <person name="Litmann E."/>
            <person name="Shen J."/>
            <person name="Huttenhower C."/>
            <person name="Hartmann E.M."/>
        </authorList>
    </citation>
    <scope>NUCLEOTIDE SEQUENCE</scope>
    <source>
        <strain evidence="2">109A1</strain>
    </source>
</reference>
<dbReference type="RefSeq" id="WP_181121834.1">
    <property type="nucleotide sequence ID" value="NZ_JAAMRD010000015.1"/>
</dbReference>
<evidence type="ECO:0000256" key="1">
    <source>
        <dbReference type="SAM" id="MobiDB-lite"/>
    </source>
</evidence>
<dbReference type="EMBL" id="JAAMRD010000015">
    <property type="protein sequence ID" value="MBA1306151.1"/>
    <property type="molecule type" value="Genomic_DNA"/>
</dbReference>
<evidence type="ECO:0000313" key="2">
    <source>
        <dbReference type="EMBL" id="MBA1306151.1"/>
    </source>
</evidence>
<feature type="compositionally biased region" description="Polar residues" evidence="1">
    <location>
        <begin position="75"/>
        <end position="84"/>
    </location>
</feature>
<proteinExistence type="predicted"/>
<gene>
    <name evidence="2" type="ORF">G7024_17305</name>
</gene>